<evidence type="ECO:0000259" key="1">
    <source>
        <dbReference type="Pfam" id="PF04851"/>
    </source>
</evidence>
<evidence type="ECO:0000313" key="2">
    <source>
        <dbReference type="EMBL" id="RII32988.1"/>
    </source>
</evidence>
<sequence>MNIKNLNQKEILEKLKVERELFKKYKNLIVAATGVGKTVISAFD</sequence>
<gene>
    <name evidence="2" type="ORF">D2A34_19325</name>
</gene>
<dbReference type="Proteomes" id="UP000265930">
    <property type="component" value="Unassembled WGS sequence"/>
</dbReference>
<dbReference type="GO" id="GO:0005524">
    <property type="term" value="F:ATP binding"/>
    <property type="evidence" value="ECO:0007669"/>
    <property type="project" value="InterPro"/>
</dbReference>
<dbReference type="EMBL" id="QXDJ01000005">
    <property type="protein sequence ID" value="RII32988.1"/>
    <property type="molecule type" value="Genomic_DNA"/>
</dbReference>
<dbReference type="AlphaFoldDB" id="A0A399IIZ4"/>
<name>A0A399IIZ4_9CLOT</name>
<protein>
    <recommendedName>
        <fullName evidence="1">Helicase/UvrB N-terminal domain-containing protein</fullName>
    </recommendedName>
</protein>
<reference evidence="2 3" key="1">
    <citation type="submission" date="2018-08" db="EMBL/GenBank/DDBJ databases">
        <title>Genome of Clostridium chromiireducens C1, DSM12136.</title>
        <authorList>
            <person name="Xing M."/>
            <person name="Wei Y."/>
            <person name="Ang E.L."/>
            <person name="Zhao H."/>
            <person name="Zhang Y."/>
        </authorList>
    </citation>
    <scope>NUCLEOTIDE SEQUENCE [LARGE SCALE GENOMIC DNA]</scope>
    <source>
        <strain evidence="2 3">C1</strain>
    </source>
</reference>
<evidence type="ECO:0000313" key="3">
    <source>
        <dbReference type="Proteomes" id="UP000265930"/>
    </source>
</evidence>
<feature type="domain" description="Helicase/UvrB N-terminal" evidence="1">
    <location>
        <begin position="7"/>
        <end position="43"/>
    </location>
</feature>
<dbReference type="Pfam" id="PF04851">
    <property type="entry name" value="ResIII"/>
    <property type="match status" value="1"/>
</dbReference>
<dbReference type="InterPro" id="IPR006935">
    <property type="entry name" value="Helicase/UvrB_N"/>
</dbReference>
<accession>A0A399IIZ4</accession>
<dbReference type="GO" id="GO:0016787">
    <property type="term" value="F:hydrolase activity"/>
    <property type="evidence" value="ECO:0007669"/>
    <property type="project" value="InterPro"/>
</dbReference>
<organism evidence="2 3">
    <name type="scientific">Clostridium chromiireducens</name>
    <dbReference type="NCBI Taxonomy" id="225345"/>
    <lineage>
        <taxon>Bacteria</taxon>
        <taxon>Bacillati</taxon>
        <taxon>Bacillota</taxon>
        <taxon>Clostridia</taxon>
        <taxon>Eubacteriales</taxon>
        <taxon>Clostridiaceae</taxon>
        <taxon>Clostridium</taxon>
    </lineage>
</organism>
<proteinExistence type="predicted"/>
<comment type="caution">
    <text evidence="2">The sequence shown here is derived from an EMBL/GenBank/DDBJ whole genome shotgun (WGS) entry which is preliminary data.</text>
</comment>
<dbReference type="GO" id="GO:0003677">
    <property type="term" value="F:DNA binding"/>
    <property type="evidence" value="ECO:0007669"/>
    <property type="project" value="InterPro"/>
</dbReference>